<dbReference type="KEGG" id="vta:B1357"/>
<organism evidence="2 3">
    <name type="scientific">Vibrio tapetis subsp. tapetis</name>
    <dbReference type="NCBI Taxonomy" id="1671868"/>
    <lineage>
        <taxon>Bacteria</taxon>
        <taxon>Pseudomonadati</taxon>
        <taxon>Pseudomonadota</taxon>
        <taxon>Gammaproteobacteria</taxon>
        <taxon>Vibrionales</taxon>
        <taxon>Vibrionaceae</taxon>
        <taxon>Vibrio</taxon>
    </lineage>
</organism>
<dbReference type="OrthoDB" id="5876564at2"/>
<sequence length="185" mass="20545">MKFLALALSSIFLSGCTQTTIEPTLPSFGIIVVGQDSFFNGGQTFSWHKKSGKAFIGDDELERKILSTYQKAIEAELTSKGYHFVDDQSSGMKVAFGIARESELSDQTLFSRTQLDTGINSYGVDNKKADEKGTIYIAFFRGQSNTPQWKVLAQGGYDPDSNHADIESRSTKLMTMLLNRVPKRH</sequence>
<dbReference type="EMBL" id="LT960612">
    <property type="protein sequence ID" value="SON52968.1"/>
    <property type="molecule type" value="Genomic_DNA"/>
</dbReference>
<protein>
    <recommendedName>
        <fullName evidence="1">DUF4136 domain-containing protein</fullName>
    </recommendedName>
</protein>
<dbReference type="Proteomes" id="UP000235828">
    <property type="component" value="Chromosome B"/>
</dbReference>
<dbReference type="AlphaFoldDB" id="A0A2N8ZM25"/>
<proteinExistence type="predicted"/>
<evidence type="ECO:0000313" key="2">
    <source>
        <dbReference type="EMBL" id="SON52968.1"/>
    </source>
</evidence>
<dbReference type="RefSeq" id="WP_145958610.1">
    <property type="nucleotide sequence ID" value="NZ_LT960612.1"/>
</dbReference>
<dbReference type="InterPro" id="IPR025411">
    <property type="entry name" value="DUF4136"/>
</dbReference>
<keyword evidence="3" id="KW-1185">Reference proteome</keyword>
<dbReference type="PROSITE" id="PS51257">
    <property type="entry name" value="PROKAR_LIPOPROTEIN"/>
    <property type="match status" value="1"/>
</dbReference>
<name>A0A2N8ZM25_9VIBR</name>
<feature type="domain" description="DUF4136" evidence="1">
    <location>
        <begin position="39"/>
        <end position="169"/>
    </location>
</feature>
<gene>
    <name evidence="2" type="ORF">VTAP4600_B1357</name>
</gene>
<accession>A0A2N8ZM25</accession>
<evidence type="ECO:0000313" key="3">
    <source>
        <dbReference type="Proteomes" id="UP000235828"/>
    </source>
</evidence>
<reference evidence="2 3" key="1">
    <citation type="submission" date="2017-10" db="EMBL/GenBank/DDBJ databases">
        <authorList>
            <person name="Banno H."/>
            <person name="Chua N.-H."/>
        </authorList>
    </citation>
    <scope>NUCLEOTIDE SEQUENCE [LARGE SCALE GENOMIC DNA]</scope>
    <source>
        <strain evidence="2">Vibrio tapetis CECT4600</strain>
    </source>
</reference>
<dbReference type="Pfam" id="PF13590">
    <property type="entry name" value="DUF4136"/>
    <property type="match status" value="1"/>
</dbReference>
<evidence type="ECO:0000259" key="1">
    <source>
        <dbReference type="Pfam" id="PF13590"/>
    </source>
</evidence>